<name>A0ABT0BF34_9SPHN</name>
<keyword evidence="5" id="KW-1185">Reference proteome</keyword>
<keyword evidence="1 4" id="KW-0328">Glycosyltransferase</keyword>
<keyword evidence="2" id="KW-0808">Transferase</keyword>
<dbReference type="RefSeq" id="WP_244021300.1">
    <property type="nucleotide sequence ID" value="NZ_JALHLF010000047.1"/>
</dbReference>
<dbReference type="SUPFAM" id="SSF53271">
    <property type="entry name" value="PRTase-like"/>
    <property type="match status" value="1"/>
</dbReference>
<comment type="caution">
    <text evidence="4">The sequence shown here is derived from an EMBL/GenBank/DDBJ whole genome shotgun (WGS) entry which is preliminary data.</text>
</comment>
<protein>
    <submittedName>
        <fullName evidence="4">Phosphoribosyltransferase domain-containing protein</fullName>
    </submittedName>
</protein>
<dbReference type="Pfam" id="PF00156">
    <property type="entry name" value="Pribosyltran"/>
    <property type="match status" value="1"/>
</dbReference>
<accession>A0ABT0BF34</accession>
<evidence type="ECO:0000313" key="5">
    <source>
        <dbReference type="Proteomes" id="UP001162881"/>
    </source>
</evidence>
<dbReference type="Proteomes" id="UP001162881">
    <property type="component" value="Unassembled WGS sequence"/>
</dbReference>
<dbReference type="Gene3D" id="3.40.50.2020">
    <property type="match status" value="1"/>
</dbReference>
<evidence type="ECO:0000256" key="1">
    <source>
        <dbReference type="ARBA" id="ARBA00022676"/>
    </source>
</evidence>
<dbReference type="EMBL" id="JALHLF010000047">
    <property type="protein sequence ID" value="MCJ2183468.1"/>
    <property type="molecule type" value="Genomic_DNA"/>
</dbReference>
<dbReference type="GO" id="GO:0016757">
    <property type="term" value="F:glycosyltransferase activity"/>
    <property type="evidence" value="ECO:0007669"/>
    <property type="project" value="UniProtKB-KW"/>
</dbReference>
<gene>
    <name evidence="4" type="ORF">MTR62_12315</name>
</gene>
<dbReference type="InterPro" id="IPR000836">
    <property type="entry name" value="PRTase_dom"/>
</dbReference>
<evidence type="ECO:0000256" key="2">
    <source>
        <dbReference type="ARBA" id="ARBA00022679"/>
    </source>
</evidence>
<proteinExistence type="predicted"/>
<dbReference type="PANTHER" id="PTHR43363">
    <property type="entry name" value="HYPOXANTHINE PHOSPHORIBOSYLTRANSFERASE"/>
    <property type="match status" value="1"/>
</dbReference>
<reference evidence="4" key="1">
    <citation type="submission" date="2022-03" db="EMBL/GenBank/DDBJ databases">
        <title>Identification of a novel bacterium isolated from mangrove sediments.</title>
        <authorList>
            <person name="Pan X."/>
        </authorList>
    </citation>
    <scope>NUCLEOTIDE SEQUENCE</scope>
    <source>
        <strain evidence="4">B1949</strain>
    </source>
</reference>
<dbReference type="PANTHER" id="PTHR43363:SF1">
    <property type="entry name" value="HYPOXANTHINE-GUANINE PHOSPHORIBOSYLTRANSFERASE"/>
    <property type="match status" value="1"/>
</dbReference>
<sequence length="177" mass="19661">MGETSEPQLQYLEYYEDFLAKVRVLSRKVAESGWMPDFVIGIGRGGLVPGCYISHQLEVPMLSIDHSSKIPGFADELLAKVAAMSGEGKKLLFIDDINDSGGTIEYLRARLDEGGCNRETTRFAVVINNIASKASVDLWADTIDRTEDKRWFVFPWESVGTRESITAEALSVPERLA</sequence>
<dbReference type="CDD" id="cd06223">
    <property type="entry name" value="PRTases_typeI"/>
    <property type="match status" value="1"/>
</dbReference>
<evidence type="ECO:0000259" key="3">
    <source>
        <dbReference type="Pfam" id="PF00156"/>
    </source>
</evidence>
<evidence type="ECO:0000313" key="4">
    <source>
        <dbReference type="EMBL" id="MCJ2183468.1"/>
    </source>
</evidence>
<dbReference type="InterPro" id="IPR029057">
    <property type="entry name" value="PRTase-like"/>
</dbReference>
<organism evidence="4 5">
    <name type="scientific">Novosphingobium organovorum</name>
    <dbReference type="NCBI Taxonomy" id="2930092"/>
    <lineage>
        <taxon>Bacteria</taxon>
        <taxon>Pseudomonadati</taxon>
        <taxon>Pseudomonadota</taxon>
        <taxon>Alphaproteobacteria</taxon>
        <taxon>Sphingomonadales</taxon>
        <taxon>Sphingomonadaceae</taxon>
        <taxon>Novosphingobium</taxon>
    </lineage>
</organism>
<feature type="domain" description="Phosphoribosyltransferase" evidence="3">
    <location>
        <begin position="15"/>
        <end position="156"/>
    </location>
</feature>